<dbReference type="EC" id="1.1.1.35" evidence="7"/>
<name>A0A841H4V7_9BACT</name>
<dbReference type="PANTHER" id="PTHR48075">
    <property type="entry name" value="3-HYDROXYACYL-COA DEHYDROGENASE FAMILY PROTEIN"/>
    <property type="match status" value="1"/>
</dbReference>
<dbReference type="InterPro" id="IPR036291">
    <property type="entry name" value="NAD(P)-bd_dom_sf"/>
</dbReference>
<gene>
    <name evidence="7" type="ORF">HNQ61_004726</name>
</gene>
<dbReference type="InterPro" id="IPR045004">
    <property type="entry name" value="ECH_dom"/>
</dbReference>
<evidence type="ECO:0000313" key="7">
    <source>
        <dbReference type="EMBL" id="MBB6073060.1"/>
    </source>
</evidence>
<evidence type="ECO:0000259" key="6">
    <source>
        <dbReference type="Pfam" id="PF16113"/>
    </source>
</evidence>
<dbReference type="RefSeq" id="WP_170040177.1">
    <property type="nucleotide sequence ID" value="NZ_JABDTL010000002.1"/>
</dbReference>
<evidence type="ECO:0000256" key="2">
    <source>
        <dbReference type="ARBA" id="ARBA00023027"/>
    </source>
</evidence>
<comment type="catalytic activity">
    <reaction evidence="3">
        <text>a (3S)-3-hydroxyacyl-CoA + NAD(+) = a 3-oxoacyl-CoA + NADH + H(+)</text>
        <dbReference type="Rhea" id="RHEA:22432"/>
        <dbReference type="ChEBI" id="CHEBI:15378"/>
        <dbReference type="ChEBI" id="CHEBI:57318"/>
        <dbReference type="ChEBI" id="CHEBI:57540"/>
        <dbReference type="ChEBI" id="CHEBI:57945"/>
        <dbReference type="ChEBI" id="CHEBI:90726"/>
        <dbReference type="EC" id="1.1.1.35"/>
    </reaction>
</comment>
<feature type="domain" description="Enoyl-CoA hydratase/isomerase" evidence="6">
    <location>
        <begin position="462"/>
        <end position="595"/>
    </location>
</feature>
<organism evidence="7 8">
    <name type="scientific">Longimicrobium terrae</name>
    <dbReference type="NCBI Taxonomy" id="1639882"/>
    <lineage>
        <taxon>Bacteria</taxon>
        <taxon>Pseudomonadati</taxon>
        <taxon>Gemmatimonadota</taxon>
        <taxon>Longimicrobiia</taxon>
        <taxon>Longimicrobiales</taxon>
        <taxon>Longimicrobiaceae</taxon>
        <taxon>Longimicrobium</taxon>
    </lineage>
</organism>
<dbReference type="GO" id="GO:0006631">
    <property type="term" value="P:fatty acid metabolic process"/>
    <property type="evidence" value="ECO:0007669"/>
    <property type="project" value="InterPro"/>
</dbReference>
<dbReference type="AlphaFoldDB" id="A0A841H4V7"/>
<protein>
    <submittedName>
        <fullName evidence="7">3-hydroxyacyl-CoA dehydrogenase</fullName>
        <ecNumber evidence="7">1.1.1.35</ecNumber>
    </submittedName>
</protein>
<keyword evidence="2" id="KW-0520">NAD</keyword>
<dbReference type="Pfam" id="PF00725">
    <property type="entry name" value="3HCDH"/>
    <property type="match status" value="1"/>
</dbReference>
<dbReference type="SUPFAM" id="SSF52096">
    <property type="entry name" value="ClpP/crotonase"/>
    <property type="match status" value="1"/>
</dbReference>
<dbReference type="CDD" id="cd06558">
    <property type="entry name" value="crotonase-like"/>
    <property type="match status" value="1"/>
</dbReference>
<evidence type="ECO:0000256" key="3">
    <source>
        <dbReference type="ARBA" id="ARBA00049556"/>
    </source>
</evidence>
<dbReference type="Gene3D" id="3.90.226.10">
    <property type="entry name" value="2-enoyl-CoA Hydratase, Chain A, domain 1"/>
    <property type="match status" value="1"/>
</dbReference>
<dbReference type="PANTHER" id="PTHR48075:SF7">
    <property type="entry name" value="3-HYDROXYACYL-COA DEHYDROGENASE-RELATED"/>
    <property type="match status" value="1"/>
</dbReference>
<dbReference type="Proteomes" id="UP000582837">
    <property type="component" value="Unassembled WGS sequence"/>
</dbReference>
<dbReference type="InterPro" id="IPR006176">
    <property type="entry name" value="3-OHacyl-CoA_DH_NAD-bd"/>
</dbReference>
<dbReference type="Gene3D" id="1.10.1040.50">
    <property type="match status" value="1"/>
</dbReference>
<accession>A0A841H4V7</accession>
<dbReference type="Pfam" id="PF16113">
    <property type="entry name" value="ECH_2"/>
    <property type="match status" value="1"/>
</dbReference>
<comment type="caution">
    <text evidence="7">The sequence shown here is derived from an EMBL/GenBank/DDBJ whole genome shotgun (WGS) entry which is preliminary data.</text>
</comment>
<sequence length="766" mass="82849">MRIRKIGVVGAGTMGAGIAALAASAGIPVVLLDIPGEGDRGGPARKGLERIAKSKPAAFMDPARASLITTGNTEDDLGLLADCDWVVEAIIEQPGPKQALYARLEELLGDHALITTNTSGIPMSVLVEGRGESFRRRFLGTHFFNPPRYLRLLEIIPTPETSPEALAALTAFGERMLGKGVVLARDVPGFIANRIGVFGSVQTMRLMEEHDLTIDEVDLINGPLTGRPKSATFRTADLSGLDILKHVRGGLAEATGEDFTMPKWALDLVDQGRLGEKTGAGFYSKQGKQIQTLDWKTGEYAPQQKPEIPGVAEIAKKPLADRIRGVLQLEGKYGAFARAQFARAWHYALEKAPELAYDIVGVDRALEWGFAFEAGPFRQMDAVGLDLVRQTMAEEGLDEPELLTKAGDRFYSEDGRTFLAFDGSRQTLPEAEGVISLASVRRAGGVLEENDEAALLDLGDGVALLEFRSKMGTLGEGVLRMIRAAIEHVDRDGRAGLVISHDDPRAFSAGANLVATLTAAREGRWDELEQSVRFFQDTVTGLRKAPFPVVVAPFGLTLGGGAEITLHADRVQAHAETYVGLVETGVGLLPAGGGTKELLFRFTSELQPYEESDLFDGVRRAFGIIAMATTSASALEARKLGFLREADRVSMNRDHLIADAKLRVLDLAPGYAPPPPRTIPALGQRAIGNLRYGVWSLHEGGQISDHEVLIATEIARVLCGGEGAPRQVSEQDILDLEREGFLRLLGTEKTQERIEYTLKTGKPLRN</sequence>
<dbReference type="InterPro" id="IPR029045">
    <property type="entry name" value="ClpP/crotonase-like_dom_sf"/>
</dbReference>
<keyword evidence="8" id="KW-1185">Reference proteome</keyword>
<dbReference type="SUPFAM" id="SSF51735">
    <property type="entry name" value="NAD(P)-binding Rossmann-fold domains"/>
    <property type="match status" value="1"/>
</dbReference>
<feature type="domain" description="3-hydroxyacyl-CoA dehydrogenase NAD binding" evidence="5">
    <location>
        <begin position="5"/>
        <end position="186"/>
    </location>
</feature>
<evidence type="ECO:0000259" key="5">
    <source>
        <dbReference type="Pfam" id="PF02737"/>
    </source>
</evidence>
<dbReference type="Gene3D" id="3.40.50.720">
    <property type="entry name" value="NAD(P)-binding Rossmann-like Domain"/>
    <property type="match status" value="1"/>
</dbReference>
<keyword evidence="1 7" id="KW-0560">Oxidoreductase</keyword>
<dbReference type="EMBL" id="JACHIA010000020">
    <property type="protein sequence ID" value="MBB6073060.1"/>
    <property type="molecule type" value="Genomic_DNA"/>
</dbReference>
<dbReference type="InterPro" id="IPR008927">
    <property type="entry name" value="6-PGluconate_DH-like_C_sf"/>
</dbReference>
<dbReference type="GO" id="GO:0003857">
    <property type="term" value="F:(3S)-3-hydroxyacyl-CoA dehydrogenase (NAD+) activity"/>
    <property type="evidence" value="ECO:0007669"/>
    <property type="project" value="UniProtKB-EC"/>
</dbReference>
<evidence type="ECO:0000313" key="8">
    <source>
        <dbReference type="Proteomes" id="UP000582837"/>
    </source>
</evidence>
<dbReference type="InterPro" id="IPR006108">
    <property type="entry name" value="3HC_DH_C"/>
</dbReference>
<proteinExistence type="predicted"/>
<dbReference type="GO" id="GO:0070403">
    <property type="term" value="F:NAD+ binding"/>
    <property type="evidence" value="ECO:0007669"/>
    <property type="project" value="InterPro"/>
</dbReference>
<evidence type="ECO:0000259" key="4">
    <source>
        <dbReference type="Pfam" id="PF00725"/>
    </source>
</evidence>
<feature type="domain" description="3-hydroxyacyl-CoA dehydrogenase C-terminal" evidence="4">
    <location>
        <begin position="189"/>
        <end position="284"/>
    </location>
</feature>
<reference evidence="7 8" key="1">
    <citation type="submission" date="2020-08" db="EMBL/GenBank/DDBJ databases">
        <title>Genomic Encyclopedia of Type Strains, Phase IV (KMG-IV): sequencing the most valuable type-strain genomes for metagenomic binning, comparative biology and taxonomic classification.</title>
        <authorList>
            <person name="Goeker M."/>
        </authorList>
    </citation>
    <scope>NUCLEOTIDE SEQUENCE [LARGE SCALE GENOMIC DNA]</scope>
    <source>
        <strain evidence="7 8">DSM 29007</strain>
    </source>
</reference>
<dbReference type="Pfam" id="PF02737">
    <property type="entry name" value="3HCDH_N"/>
    <property type="match status" value="1"/>
</dbReference>
<dbReference type="SUPFAM" id="SSF48179">
    <property type="entry name" value="6-phosphogluconate dehydrogenase C-terminal domain-like"/>
    <property type="match status" value="2"/>
</dbReference>
<evidence type="ECO:0000256" key="1">
    <source>
        <dbReference type="ARBA" id="ARBA00023002"/>
    </source>
</evidence>